<protein>
    <submittedName>
        <fullName evidence="2">Uncharacterized protein</fullName>
    </submittedName>
</protein>
<keyword evidence="1" id="KW-1185">Reference proteome</keyword>
<dbReference type="Proteomes" id="UP000887565">
    <property type="component" value="Unplaced"/>
</dbReference>
<reference evidence="2" key="1">
    <citation type="submission" date="2022-11" db="UniProtKB">
        <authorList>
            <consortium name="WormBaseParasite"/>
        </authorList>
    </citation>
    <scope>IDENTIFICATION</scope>
</reference>
<dbReference type="AlphaFoldDB" id="A0A915HNI2"/>
<sequence>WVKKREKFAYIAAQFSLSKLRSLGKDLPPHYLSTLTSWYRIDDLFCLWSQFFCNFWKMSFYELGRAFAPVVDAPG</sequence>
<name>A0A915HNI2_ROMCU</name>
<proteinExistence type="predicted"/>
<dbReference type="WBParaSite" id="nRc.2.0.1.t03503-RA">
    <property type="protein sequence ID" value="nRc.2.0.1.t03503-RA"/>
    <property type="gene ID" value="nRc.2.0.1.g03503"/>
</dbReference>
<organism evidence="1 2">
    <name type="scientific">Romanomermis culicivorax</name>
    <name type="common">Nematode worm</name>
    <dbReference type="NCBI Taxonomy" id="13658"/>
    <lineage>
        <taxon>Eukaryota</taxon>
        <taxon>Metazoa</taxon>
        <taxon>Ecdysozoa</taxon>
        <taxon>Nematoda</taxon>
        <taxon>Enoplea</taxon>
        <taxon>Dorylaimia</taxon>
        <taxon>Mermithida</taxon>
        <taxon>Mermithoidea</taxon>
        <taxon>Mermithidae</taxon>
        <taxon>Romanomermis</taxon>
    </lineage>
</organism>
<evidence type="ECO:0000313" key="1">
    <source>
        <dbReference type="Proteomes" id="UP000887565"/>
    </source>
</evidence>
<accession>A0A915HNI2</accession>
<evidence type="ECO:0000313" key="2">
    <source>
        <dbReference type="WBParaSite" id="nRc.2.0.1.t03503-RA"/>
    </source>
</evidence>